<evidence type="ECO:0000313" key="1">
    <source>
        <dbReference type="EMBL" id="SCB13308.1"/>
    </source>
</evidence>
<dbReference type="RefSeq" id="WP_139115022.1">
    <property type="nucleotide sequence ID" value="NZ_FMAH01000003.1"/>
</dbReference>
<sequence length="501" mass="57843">MDPSDWSLRFTPLPEKPMPLQWFSPNGTYALAPYLGSLGRTPTKDEINKACRRHKGTLELWQIDQPKLLTRIETRKGVPPEFVQKVVWDADGSGFWTQFDHWKNRERRETEFRWLGLDGTYSPVFSFERFSGRLSPPVHEIVDVSDLRQVEIRVYSNSVYIRRDWREGESSSKLIYESEDGFRENTAVYPPEALVKRFLAKSEYRHVVSVEEFSEAPIANALRALADDVHERLAELIQGDVFEVSFKVGKRTITETAFFERLIKEPLPVVPNLRCLLVNYLAVQPAVIEAKRIGQIWGPENQGALAPAMQALLLLDPSAHVVFRDYLAKRDGEHEVHSTDVIMKRYIEKFGWRDTAMISFGIYFALIRHRDGRIAMRGELLDEYGLLRATANMKEPHEFAALISQEVDQFLTKPGLRRGSKDDLYRVLQPSLETTEYGRRVLSIISAEIGLTFERRTEERGWDPDLLKAIVQQRAHRQPTTVSWWGRLVQKLTTLVPMSPF</sequence>
<dbReference type="EMBL" id="FMAH01000003">
    <property type="protein sequence ID" value="SCB13308.1"/>
    <property type="molecule type" value="Genomic_DNA"/>
</dbReference>
<accession>A0A1C3UCY2</accession>
<dbReference type="Proteomes" id="UP000199435">
    <property type="component" value="Unassembled WGS sequence"/>
</dbReference>
<keyword evidence="2" id="KW-1185">Reference proteome</keyword>
<reference evidence="2" key="1">
    <citation type="submission" date="2016-08" db="EMBL/GenBank/DDBJ databases">
        <authorList>
            <person name="Varghese N."/>
            <person name="Submissions Spin"/>
        </authorList>
    </citation>
    <scope>NUCLEOTIDE SEQUENCE [LARGE SCALE GENOMIC DNA]</scope>
    <source>
        <strain evidence="2">HAMBI 2971</strain>
    </source>
</reference>
<organism evidence="1 2">
    <name type="scientific">Rhizobium miluonense</name>
    <dbReference type="NCBI Taxonomy" id="411945"/>
    <lineage>
        <taxon>Bacteria</taxon>
        <taxon>Pseudomonadati</taxon>
        <taxon>Pseudomonadota</taxon>
        <taxon>Alphaproteobacteria</taxon>
        <taxon>Hyphomicrobiales</taxon>
        <taxon>Rhizobiaceae</taxon>
        <taxon>Rhizobium/Agrobacterium group</taxon>
        <taxon>Rhizobium</taxon>
    </lineage>
</organism>
<evidence type="ECO:0000313" key="2">
    <source>
        <dbReference type="Proteomes" id="UP000199435"/>
    </source>
</evidence>
<name>A0A1C3UCY2_9HYPH</name>
<dbReference type="OrthoDB" id="7604960at2"/>
<proteinExistence type="predicted"/>
<protein>
    <submittedName>
        <fullName evidence="1">Uncharacterized protein</fullName>
    </submittedName>
</protein>
<gene>
    <name evidence="1" type="ORF">GA0061102_10033</name>
</gene>
<dbReference type="AlphaFoldDB" id="A0A1C3UCY2"/>